<evidence type="ECO:0000313" key="1">
    <source>
        <dbReference type="EMBL" id="GFD39252.1"/>
    </source>
</evidence>
<sequence length="55" mass="6217">MCGRMFPEEVEKVERYIGGLSDMIHGSVKASKPQSIQEAIEFATEMMDKKMLTHA</sequence>
<proteinExistence type="predicted"/>
<accession>A0A699VUL5</accession>
<evidence type="ECO:0008006" key="2">
    <source>
        <dbReference type="Google" id="ProtNLM"/>
    </source>
</evidence>
<dbReference type="AlphaFoldDB" id="A0A699VUL5"/>
<organism evidence="1">
    <name type="scientific">Tanacetum cinerariifolium</name>
    <name type="common">Dalmatian daisy</name>
    <name type="synonym">Chrysanthemum cinerariifolium</name>
    <dbReference type="NCBI Taxonomy" id="118510"/>
    <lineage>
        <taxon>Eukaryota</taxon>
        <taxon>Viridiplantae</taxon>
        <taxon>Streptophyta</taxon>
        <taxon>Embryophyta</taxon>
        <taxon>Tracheophyta</taxon>
        <taxon>Spermatophyta</taxon>
        <taxon>Magnoliopsida</taxon>
        <taxon>eudicotyledons</taxon>
        <taxon>Gunneridae</taxon>
        <taxon>Pentapetalae</taxon>
        <taxon>asterids</taxon>
        <taxon>campanulids</taxon>
        <taxon>Asterales</taxon>
        <taxon>Asteraceae</taxon>
        <taxon>Asteroideae</taxon>
        <taxon>Anthemideae</taxon>
        <taxon>Anthemidinae</taxon>
        <taxon>Tanacetum</taxon>
    </lineage>
</organism>
<dbReference type="EMBL" id="BKCJ011513464">
    <property type="protein sequence ID" value="GFD39252.1"/>
    <property type="molecule type" value="Genomic_DNA"/>
</dbReference>
<reference evidence="1" key="1">
    <citation type="journal article" date="2019" name="Sci. Rep.">
        <title>Draft genome of Tanacetum cinerariifolium, the natural source of mosquito coil.</title>
        <authorList>
            <person name="Yamashiro T."/>
            <person name="Shiraishi A."/>
            <person name="Satake H."/>
            <person name="Nakayama K."/>
        </authorList>
    </citation>
    <scope>NUCLEOTIDE SEQUENCE</scope>
</reference>
<protein>
    <recommendedName>
        <fullName evidence="2">Reverse transcriptase domain-containing protein</fullName>
    </recommendedName>
</protein>
<feature type="non-terminal residue" evidence="1">
    <location>
        <position position="55"/>
    </location>
</feature>
<comment type="caution">
    <text evidence="1">The sequence shown here is derived from an EMBL/GenBank/DDBJ whole genome shotgun (WGS) entry which is preliminary data.</text>
</comment>
<gene>
    <name evidence="1" type="ORF">Tci_911221</name>
</gene>
<name>A0A699VUL5_TANCI</name>